<feature type="transmembrane region" description="Helical" evidence="1">
    <location>
        <begin position="231"/>
        <end position="259"/>
    </location>
</feature>
<proteinExistence type="predicted"/>
<organism evidence="2 3">
    <name type="scientific">Croceitalea vernalis</name>
    <dbReference type="NCBI Taxonomy" id="3075599"/>
    <lineage>
        <taxon>Bacteria</taxon>
        <taxon>Pseudomonadati</taxon>
        <taxon>Bacteroidota</taxon>
        <taxon>Flavobacteriia</taxon>
        <taxon>Flavobacteriales</taxon>
        <taxon>Flavobacteriaceae</taxon>
        <taxon>Croceitalea</taxon>
    </lineage>
</organism>
<dbReference type="RefSeq" id="WP_311383864.1">
    <property type="nucleotide sequence ID" value="NZ_JAVRHU010000001.1"/>
</dbReference>
<protein>
    <submittedName>
        <fullName evidence="2">DUF3667 domain-containing protein</fullName>
    </submittedName>
</protein>
<dbReference type="Proteomes" id="UP001250662">
    <property type="component" value="Unassembled WGS sequence"/>
</dbReference>
<feature type="transmembrane region" description="Helical" evidence="1">
    <location>
        <begin position="79"/>
        <end position="96"/>
    </location>
</feature>
<gene>
    <name evidence="2" type="ORF">RM520_01130</name>
</gene>
<reference evidence="2 3" key="1">
    <citation type="submission" date="2023-09" db="EMBL/GenBank/DDBJ databases">
        <authorList>
            <person name="Rey-Velasco X."/>
        </authorList>
    </citation>
    <scope>NUCLEOTIDE SEQUENCE [LARGE SCALE GENOMIC DNA]</scope>
    <source>
        <strain evidence="2 3">P007</strain>
    </source>
</reference>
<keyword evidence="1" id="KW-1133">Transmembrane helix</keyword>
<accession>A0ABU3BD48</accession>
<keyword evidence="1" id="KW-0812">Transmembrane</keyword>
<keyword evidence="3" id="KW-1185">Reference proteome</keyword>
<feature type="transmembrane region" description="Helical" evidence="1">
    <location>
        <begin position="146"/>
        <end position="166"/>
    </location>
</feature>
<evidence type="ECO:0000256" key="1">
    <source>
        <dbReference type="SAM" id="Phobius"/>
    </source>
</evidence>
<sequence>MECKNCAYEIDENEFYCQHCGGKIIRNRISLKLLLSEAAANIFGWDNKYFLTVRGLFVYPGKLLQQYIDGTRKRYMNPISFLLIGLTLGIFFFNIFSEQYLSITEKANESQLEWMAQNLGGIYESDEFQEKSRADSNKMQEFLLRYLNIITLINLPLYALLSWSVFRKRYNFGEHLVVNSYLQGVGFLFSILFFFVAIIVHPSLFFLSLLGTFSLYCHAYKQLYKLSWSELILKILLFIGILIGLSIVLGIAFFVIGYIGARFGLLDFENLIKM</sequence>
<evidence type="ECO:0000313" key="2">
    <source>
        <dbReference type="EMBL" id="MDT0620204.1"/>
    </source>
</evidence>
<keyword evidence="1" id="KW-0472">Membrane</keyword>
<name>A0ABU3BD48_9FLAO</name>
<feature type="transmembrane region" description="Helical" evidence="1">
    <location>
        <begin position="186"/>
        <end position="210"/>
    </location>
</feature>
<comment type="caution">
    <text evidence="2">The sequence shown here is derived from an EMBL/GenBank/DDBJ whole genome shotgun (WGS) entry which is preliminary data.</text>
</comment>
<dbReference type="Pfam" id="PF12412">
    <property type="entry name" value="DUF3667"/>
    <property type="match status" value="1"/>
</dbReference>
<dbReference type="EMBL" id="JAVRHU010000001">
    <property type="protein sequence ID" value="MDT0620204.1"/>
    <property type="molecule type" value="Genomic_DNA"/>
</dbReference>
<dbReference type="InterPro" id="IPR022134">
    <property type="entry name" value="DUF3667"/>
</dbReference>
<evidence type="ECO:0000313" key="3">
    <source>
        <dbReference type="Proteomes" id="UP001250662"/>
    </source>
</evidence>